<feature type="compositionally biased region" description="Polar residues" evidence="1">
    <location>
        <begin position="206"/>
        <end position="230"/>
    </location>
</feature>
<feature type="compositionally biased region" description="Basic and acidic residues" evidence="1">
    <location>
        <begin position="552"/>
        <end position="571"/>
    </location>
</feature>
<sequence>MASKAAKVAASGVHTAGIFADMTVDGPEIGTLVVIMDRAKNLPNRKAMGKQDPYCAARLGKEAKKTETDKRGGQTPKWDQELRFTVHDSPDYYQLKVSVFNDDRKTELIGETWVSLEGIIVPGGGKQDQWHHLNCKGRFAGEIRIELTYYDTRPKEPISEERRQSSTVNGFEDGHREISSTVGGPRQPKPIKRRPLPSDPTILDASRSSPQPLTPSASTQHITDLQQESPAPSPNPRLGNASPIDKRYYSLEQDTYRSSPPVMNDHGASDHTSRNHHQYGASFDERGYDRMDRQSNNYSTQMHDRQEPQQDSFSYDASIYDGPGQNRLPQGQSVAGYSTPPSYNGRYEWPHNQSSQDAYSLPTGNSSSLPQHMSMPEFGMRSEQHGYGQQHQHRASLPQQGGYDQDNIGHRSFDEPYGSYSQSNPDTENEAPPPPPVHRSGGLQSPKRNEKPHADSYPPISGPAPLNIRHARNSISASPLSQIQNSPSHPEYDHSSSPTAMRNLPQPYTSRSPQHSHNQLEKRQSPKRFPTSPSREYSQPTPPSLVPGYDPRIAEDESERLIRENDLRYRQNSEPVPQYQAFATQRSPNAAQPIPRDDVPLQLRMLGNGPEKRPHRSSAPVIPRREVSPEVRTPIRKSVSPQPGPAPGERRQSAIPFGPDSYDAFNPSLSDAANINSVGPKYNTPEQAREAQYEREKEAKLAEGPIIGSDGREIDPSDHLPAETWAPEPESKAPKKKPEVTVRFRRTPAGAQPMPAASRKSTEPITRPSPMVTPAYAHSSDAISPTSAARSRLQKKTRVAIAQPMSSPAVPTVNTNVRGAIPRAASEHPLREHEKYAYGSNPAYPRASPGGFPPPIPGKEPLSAGTGQEDWGTSALSEEMRRIDIGVGTGQGRARRNRYGVSDTGYY</sequence>
<feature type="compositionally biased region" description="Polar residues" evidence="1">
    <location>
        <begin position="473"/>
        <end position="488"/>
    </location>
</feature>
<dbReference type="PROSITE" id="PS50004">
    <property type="entry name" value="C2"/>
    <property type="match status" value="1"/>
</dbReference>
<dbReference type="SUPFAM" id="SSF49562">
    <property type="entry name" value="C2 domain (Calcium/lipid-binding domain, CaLB)"/>
    <property type="match status" value="1"/>
</dbReference>
<organism evidence="3 4">
    <name type="scientific">Heterodermia speciosa</name>
    <dbReference type="NCBI Taxonomy" id="116794"/>
    <lineage>
        <taxon>Eukaryota</taxon>
        <taxon>Fungi</taxon>
        <taxon>Dikarya</taxon>
        <taxon>Ascomycota</taxon>
        <taxon>Pezizomycotina</taxon>
        <taxon>Lecanoromycetes</taxon>
        <taxon>OSLEUM clade</taxon>
        <taxon>Lecanoromycetidae</taxon>
        <taxon>Caliciales</taxon>
        <taxon>Physciaceae</taxon>
        <taxon>Heterodermia</taxon>
    </lineage>
</organism>
<dbReference type="PANTHER" id="PTHR47052:SF3">
    <property type="entry name" value="INGRESSION PROTEIN 1"/>
    <property type="match status" value="1"/>
</dbReference>
<dbReference type="InterPro" id="IPR000008">
    <property type="entry name" value="C2_dom"/>
</dbReference>
<feature type="compositionally biased region" description="Basic and acidic residues" evidence="1">
    <location>
        <begin position="825"/>
        <end position="836"/>
    </location>
</feature>
<reference evidence="3" key="1">
    <citation type="submission" date="2021-03" db="EMBL/GenBank/DDBJ databases">
        <authorList>
            <person name="Tagirdzhanova G."/>
        </authorList>
    </citation>
    <scope>NUCLEOTIDE SEQUENCE</scope>
</reference>
<accession>A0A8H3ILC4</accession>
<dbReference type="EMBL" id="CAJPDS010000020">
    <property type="protein sequence ID" value="CAF9917859.1"/>
    <property type="molecule type" value="Genomic_DNA"/>
</dbReference>
<feature type="compositionally biased region" description="Polar residues" evidence="1">
    <location>
        <begin position="351"/>
        <end position="371"/>
    </location>
</feature>
<feature type="compositionally biased region" description="Polar residues" evidence="1">
    <location>
        <begin position="572"/>
        <end position="590"/>
    </location>
</feature>
<gene>
    <name evidence="3" type="ORF">HETSPECPRED_003608</name>
</gene>
<proteinExistence type="predicted"/>
<feature type="compositionally biased region" description="Basic and acidic residues" evidence="1">
    <location>
        <begin position="283"/>
        <end position="293"/>
    </location>
</feature>
<dbReference type="OrthoDB" id="270970at2759"/>
<dbReference type="Gene3D" id="2.60.40.150">
    <property type="entry name" value="C2 domain"/>
    <property type="match status" value="1"/>
</dbReference>
<dbReference type="PANTHER" id="PTHR47052">
    <property type="entry name" value="CONSERVED SERINE PROLINE-RICH PROTEIN (AFU_ORTHOLOGUE AFUA_2G01790)"/>
    <property type="match status" value="1"/>
</dbReference>
<feature type="compositionally biased region" description="Basic and acidic residues" evidence="1">
    <location>
        <begin position="710"/>
        <end position="721"/>
    </location>
</feature>
<feature type="region of interest" description="Disordered" evidence="1">
    <location>
        <begin position="256"/>
        <end position="907"/>
    </location>
</feature>
<comment type="caution">
    <text evidence="3">The sequence shown here is derived from an EMBL/GenBank/DDBJ whole genome shotgun (WGS) entry which is preliminary data.</text>
</comment>
<evidence type="ECO:0000313" key="3">
    <source>
        <dbReference type="EMBL" id="CAF9917859.1"/>
    </source>
</evidence>
<dbReference type="InterPro" id="IPR035892">
    <property type="entry name" value="C2_domain_sf"/>
</dbReference>
<feature type="compositionally biased region" description="Basic and acidic residues" evidence="1">
    <location>
        <begin position="687"/>
        <end position="701"/>
    </location>
</feature>
<feature type="compositionally biased region" description="Basic and acidic residues" evidence="1">
    <location>
        <begin position="729"/>
        <end position="742"/>
    </location>
</feature>
<feature type="compositionally biased region" description="Polar residues" evidence="1">
    <location>
        <begin position="667"/>
        <end position="677"/>
    </location>
</feature>
<evidence type="ECO:0000259" key="2">
    <source>
        <dbReference type="PROSITE" id="PS50004"/>
    </source>
</evidence>
<feature type="compositionally biased region" description="Polar residues" evidence="1">
    <location>
        <begin position="495"/>
        <end position="517"/>
    </location>
</feature>
<dbReference type="CDD" id="cd08681">
    <property type="entry name" value="C2_fungal_Inn1p-like"/>
    <property type="match status" value="1"/>
</dbReference>
<dbReference type="AlphaFoldDB" id="A0A8H3ILC4"/>
<name>A0A8H3ILC4_9LECA</name>
<keyword evidence="4" id="KW-1185">Reference proteome</keyword>
<evidence type="ECO:0000313" key="4">
    <source>
        <dbReference type="Proteomes" id="UP000664521"/>
    </source>
</evidence>
<protein>
    <recommendedName>
        <fullName evidence="2">C2 domain-containing protein</fullName>
    </recommendedName>
</protein>
<dbReference type="InterPro" id="IPR037791">
    <property type="entry name" value="C2_fungal_Inn1"/>
</dbReference>
<dbReference type="Pfam" id="PF00168">
    <property type="entry name" value="C2"/>
    <property type="match status" value="1"/>
</dbReference>
<evidence type="ECO:0000256" key="1">
    <source>
        <dbReference type="SAM" id="MobiDB-lite"/>
    </source>
</evidence>
<dbReference type="InterPro" id="IPR052981">
    <property type="entry name" value="Ingression_C2_domain"/>
</dbReference>
<feature type="domain" description="C2" evidence="2">
    <location>
        <begin position="10"/>
        <end position="131"/>
    </location>
</feature>
<feature type="region of interest" description="Disordered" evidence="1">
    <location>
        <begin position="156"/>
        <end position="243"/>
    </location>
</feature>
<dbReference type="SMART" id="SM00239">
    <property type="entry name" value="C2"/>
    <property type="match status" value="1"/>
</dbReference>
<dbReference type="Proteomes" id="UP000664521">
    <property type="component" value="Unassembled WGS sequence"/>
</dbReference>
<feature type="compositionally biased region" description="Polar residues" evidence="1">
    <location>
        <begin position="327"/>
        <end position="342"/>
    </location>
</feature>